<gene>
    <name evidence="3" type="ORF">ACFOOI_08830</name>
</gene>
<organism evidence="3 4">
    <name type="scientific">Lacihabitans lacunae</name>
    <dbReference type="NCBI Taxonomy" id="1028214"/>
    <lineage>
        <taxon>Bacteria</taxon>
        <taxon>Pseudomonadati</taxon>
        <taxon>Bacteroidota</taxon>
        <taxon>Cytophagia</taxon>
        <taxon>Cytophagales</taxon>
        <taxon>Leadbetterellaceae</taxon>
        <taxon>Lacihabitans</taxon>
    </lineage>
</organism>
<dbReference type="Gene3D" id="2.60.40.3650">
    <property type="match status" value="1"/>
</dbReference>
<keyword evidence="4" id="KW-1185">Reference proteome</keyword>
<feature type="domain" description="Peptidase M61 catalytic" evidence="1">
    <location>
        <begin position="260"/>
        <end position="374"/>
    </location>
</feature>
<protein>
    <submittedName>
        <fullName evidence="3">M61 family peptidase</fullName>
    </submittedName>
</protein>
<proteinExistence type="predicted"/>
<evidence type="ECO:0000313" key="4">
    <source>
        <dbReference type="Proteomes" id="UP001595616"/>
    </source>
</evidence>
<dbReference type="RefSeq" id="WP_379837153.1">
    <property type="nucleotide sequence ID" value="NZ_JBHRYQ010000001.1"/>
</dbReference>
<dbReference type="EMBL" id="JBHRYQ010000001">
    <property type="protein sequence ID" value="MFC3810757.1"/>
    <property type="molecule type" value="Genomic_DNA"/>
</dbReference>
<dbReference type="Proteomes" id="UP001595616">
    <property type="component" value="Unassembled WGS sequence"/>
</dbReference>
<dbReference type="InterPro" id="IPR027268">
    <property type="entry name" value="Peptidase_M4/M1_CTD_sf"/>
</dbReference>
<evidence type="ECO:0000259" key="2">
    <source>
        <dbReference type="Pfam" id="PF17899"/>
    </source>
</evidence>
<feature type="domain" description="Peptidase M61 N-terminal" evidence="2">
    <location>
        <begin position="9"/>
        <end position="168"/>
    </location>
</feature>
<evidence type="ECO:0000259" key="1">
    <source>
        <dbReference type="Pfam" id="PF05299"/>
    </source>
</evidence>
<dbReference type="Gene3D" id="1.10.390.10">
    <property type="entry name" value="Neutral Protease Domain 2"/>
    <property type="match status" value="1"/>
</dbReference>
<dbReference type="Pfam" id="PF17899">
    <property type="entry name" value="Peptidase_M61_N"/>
    <property type="match status" value="1"/>
</dbReference>
<reference evidence="4" key="1">
    <citation type="journal article" date="2019" name="Int. J. Syst. Evol. Microbiol.">
        <title>The Global Catalogue of Microorganisms (GCM) 10K type strain sequencing project: providing services to taxonomists for standard genome sequencing and annotation.</title>
        <authorList>
            <consortium name="The Broad Institute Genomics Platform"/>
            <consortium name="The Broad Institute Genome Sequencing Center for Infectious Disease"/>
            <person name="Wu L."/>
            <person name="Ma J."/>
        </authorList>
    </citation>
    <scope>NUCLEOTIDE SEQUENCE [LARGE SCALE GENOMIC DNA]</scope>
    <source>
        <strain evidence="4">CECT 7956</strain>
    </source>
</reference>
<dbReference type="SUPFAM" id="SSF55486">
    <property type="entry name" value="Metalloproteases ('zincins'), catalytic domain"/>
    <property type="match status" value="1"/>
</dbReference>
<dbReference type="Pfam" id="PF05299">
    <property type="entry name" value="Peptidase_M61"/>
    <property type="match status" value="1"/>
</dbReference>
<accession>A0ABV7YXU9</accession>
<name>A0ABV7YXU9_9BACT</name>
<dbReference type="InterPro" id="IPR007963">
    <property type="entry name" value="Peptidase_M61_catalytic"/>
</dbReference>
<sequence length="473" mass="54553">MIKYFFSFDSSKHIAEVQIIFPSNTKNSLEINLPAWRPGRYQLQNFAKNILNFEAFDGSNNPLEWRKTSRNVWKVENESQREVTVKYKYYSTELNAGGSFVDQYLNYINPVNACMFLPELMDSPIQLQISKTESDKIASGLTVNEDKDKFIIDIKDTYELFDNPFIVSPYLERLEFRVQNVDFSFWIHGRIDIDTKQLIADLTKIADYQITLFGEFPEKNYHFMLIVPEHTYYHGVEHANSTMMVLGENGVLPNNYYNDLLGLASHELFHAWNIAKIRPVELTPYDFTKENYFETCFVAEGFTTYYGDKVLFESGAIDQKQYIKELETTYRRHFEEANETSQSILETSFDLWVDGYEKGTPGKKASVYSKGAVVAQILDLIIKKNTNQEKSLDNVMRILWDKFGKTGIGYSYQDVKAICEDVNGDSLEEYFNICIESGGSIFELLASLLTEKGVSLQFTASRSVQLSIQTPNH</sequence>
<dbReference type="InterPro" id="IPR040756">
    <property type="entry name" value="Peptidase_M61_N"/>
</dbReference>
<comment type="caution">
    <text evidence="3">The sequence shown here is derived from an EMBL/GenBank/DDBJ whole genome shotgun (WGS) entry which is preliminary data.</text>
</comment>
<evidence type="ECO:0000313" key="3">
    <source>
        <dbReference type="EMBL" id="MFC3810757.1"/>
    </source>
</evidence>